<dbReference type="Proteomes" id="UP000242146">
    <property type="component" value="Unassembled WGS sequence"/>
</dbReference>
<reference evidence="1 2" key="1">
    <citation type="submission" date="2016-07" db="EMBL/GenBank/DDBJ databases">
        <title>Pervasive Adenine N6-methylation of Active Genes in Fungi.</title>
        <authorList>
            <consortium name="DOE Joint Genome Institute"/>
            <person name="Mondo S.J."/>
            <person name="Dannebaum R.O."/>
            <person name="Kuo R.C."/>
            <person name="Labutti K."/>
            <person name="Haridas S."/>
            <person name="Kuo A."/>
            <person name="Salamov A."/>
            <person name="Ahrendt S.R."/>
            <person name="Lipzen A."/>
            <person name="Sullivan W."/>
            <person name="Andreopoulos W.B."/>
            <person name="Clum A."/>
            <person name="Lindquist E."/>
            <person name="Daum C."/>
            <person name="Ramamoorthy G.K."/>
            <person name="Gryganskyi A."/>
            <person name="Culley D."/>
            <person name="Magnuson J.K."/>
            <person name="James T.Y."/>
            <person name="O'Malley M.A."/>
            <person name="Stajich J.E."/>
            <person name="Spatafora J.W."/>
            <person name="Visel A."/>
            <person name="Grigoriev I.V."/>
        </authorList>
    </citation>
    <scope>NUCLEOTIDE SEQUENCE [LARGE SCALE GENOMIC DNA]</scope>
    <source>
        <strain evidence="1 2">NRRL 3301</strain>
    </source>
</reference>
<keyword evidence="2" id="KW-1185">Reference proteome</keyword>
<accession>A0A1X2GFW8</accession>
<dbReference type="AlphaFoldDB" id="A0A1X2GFW8"/>
<organism evidence="1 2">
    <name type="scientific">Hesseltinella vesiculosa</name>
    <dbReference type="NCBI Taxonomy" id="101127"/>
    <lineage>
        <taxon>Eukaryota</taxon>
        <taxon>Fungi</taxon>
        <taxon>Fungi incertae sedis</taxon>
        <taxon>Mucoromycota</taxon>
        <taxon>Mucoromycotina</taxon>
        <taxon>Mucoromycetes</taxon>
        <taxon>Mucorales</taxon>
        <taxon>Cunninghamellaceae</taxon>
        <taxon>Hesseltinella</taxon>
    </lineage>
</organism>
<proteinExistence type="predicted"/>
<evidence type="ECO:0000313" key="1">
    <source>
        <dbReference type="EMBL" id="ORX52777.1"/>
    </source>
</evidence>
<dbReference type="STRING" id="101127.A0A1X2GFW8"/>
<protein>
    <submittedName>
        <fullName evidence="1">Uncharacterized protein</fullName>
    </submittedName>
</protein>
<name>A0A1X2GFW8_9FUNG</name>
<comment type="caution">
    <text evidence="1">The sequence shown here is derived from an EMBL/GenBank/DDBJ whole genome shotgun (WGS) entry which is preliminary data.</text>
</comment>
<dbReference type="EMBL" id="MCGT01000017">
    <property type="protein sequence ID" value="ORX52777.1"/>
    <property type="molecule type" value="Genomic_DNA"/>
</dbReference>
<evidence type="ECO:0000313" key="2">
    <source>
        <dbReference type="Proteomes" id="UP000242146"/>
    </source>
</evidence>
<dbReference type="OrthoDB" id="2162799at2759"/>
<sequence length="309" mass="35053">MMSYLTLFFQTTKDMRELVQQPLDRTDDGRYDPSLHALVEEKMKRYGDNLRQDGLEWKALGLPVDMALLTLVKQWLLSACQLSLDPLDDLVAKINDFPLLTSKTLAMDQLLESLELTAMVVRFVGLSTTKIQAHCQLLCAEYGHWAAEKLEGMHQDQLLPAKPAAKRMLRLDLQLMHQLDGMIRIMQVLHTLQDHSAGDEPFTATSDLEDTSDTYTTVETIADMLVEVAVRAVTVIETFRQQKQDKPTKSANIMIKANLSSYYYMEEALLSFADKLIELAGRESIEGPKMQRLHTMLTDLEPFCSTDPP</sequence>
<gene>
    <name evidence="1" type="ORF">DM01DRAFT_1055948</name>
</gene>